<comment type="caution">
    <text evidence="1">The sequence shown here is derived from an EMBL/GenBank/DDBJ whole genome shotgun (WGS) entry which is preliminary data.</text>
</comment>
<keyword evidence="2" id="KW-1185">Reference proteome</keyword>
<reference evidence="1 2" key="1">
    <citation type="submission" date="2021-01" db="EMBL/GenBank/DDBJ databases">
        <title>WGS of actinomycetes isolated from Thailand.</title>
        <authorList>
            <person name="Thawai C."/>
        </authorList>
    </citation>
    <scope>NUCLEOTIDE SEQUENCE [LARGE SCALE GENOMIC DNA]</scope>
    <source>
        <strain evidence="1 2">CA3R110</strain>
    </source>
</reference>
<dbReference type="Proteomes" id="UP000621510">
    <property type="component" value="Unassembled WGS sequence"/>
</dbReference>
<sequence>MSATLASVINFILNQADEDGVHKVFAAANQRIETLRNARAAEVTKGMVVRLFDLRPGFLNGLEGEVEEVKRKRKQIIATVLLDERSTTEYSFHREIPSETKRHRVRVPASTCKVL</sequence>
<gene>
    <name evidence="1" type="ORF">JK364_49560</name>
</gene>
<organism evidence="1 2">
    <name type="scientific">Streptomyces endocoffeicus</name>
    <dbReference type="NCBI Taxonomy" id="2898945"/>
    <lineage>
        <taxon>Bacteria</taxon>
        <taxon>Bacillati</taxon>
        <taxon>Actinomycetota</taxon>
        <taxon>Actinomycetes</taxon>
        <taxon>Kitasatosporales</taxon>
        <taxon>Streptomycetaceae</taxon>
        <taxon>Streptomyces</taxon>
    </lineage>
</organism>
<accession>A0ABS1Q6K1</accession>
<evidence type="ECO:0000313" key="2">
    <source>
        <dbReference type="Proteomes" id="UP000621510"/>
    </source>
</evidence>
<proteinExistence type="predicted"/>
<protein>
    <submittedName>
        <fullName evidence="1">Uncharacterized protein</fullName>
    </submittedName>
</protein>
<dbReference type="EMBL" id="JAERRG010000047">
    <property type="protein sequence ID" value="MBL1120287.1"/>
    <property type="molecule type" value="Genomic_DNA"/>
</dbReference>
<name>A0ABS1Q6K1_9ACTN</name>
<evidence type="ECO:0000313" key="1">
    <source>
        <dbReference type="EMBL" id="MBL1120287.1"/>
    </source>
</evidence>
<dbReference type="RefSeq" id="WP_201858049.1">
    <property type="nucleotide sequence ID" value="NZ_JAERRG010000047.1"/>
</dbReference>